<comment type="subcellular location">
    <subcellularLocation>
        <location evidence="2">Membrane</location>
        <topology evidence="2">Single-pass membrane protein</topology>
    </subcellularLocation>
</comment>
<protein>
    <submittedName>
        <fullName evidence="14">Cytochrome P450</fullName>
    </submittedName>
</protein>
<dbReference type="GO" id="GO:0009821">
    <property type="term" value="P:alkaloid biosynthetic process"/>
    <property type="evidence" value="ECO:0007669"/>
    <property type="project" value="UniProtKB-ARBA"/>
</dbReference>
<accession>Q6PLI7</accession>
<proteinExistence type="evidence at transcript level"/>
<keyword evidence="6 12" id="KW-0479">Metal-binding</keyword>
<organism evidence="14">
    <name type="scientific">Centaurium erythraea</name>
    <name type="common">European centaury</name>
    <name type="synonym">Centaurium minus</name>
    <dbReference type="NCBI Taxonomy" id="172057"/>
    <lineage>
        <taxon>Eukaryota</taxon>
        <taxon>Viridiplantae</taxon>
        <taxon>Streptophyta</taxon>
        <taxon>Embryophyta</taxon>
        <taxon>Tracheophyta</taxon>
        <taxon>Spermatophyta</taxon>
        <taxon>Magnoliopsida</taxon>
        <taxon>eudicotyledons</taxon>
        <taxon>Gunneridae</taxon>
        <taxon>Pentapetalae</taxon>
        <taxon>asterids</taxon>
        <taxon>lamiids</taxon>
        <taxon>Gentianales</taxon>
        <taxon>Gentianaceae</taxon>
        <taxon>Chironieae</taxon>
        <taxon>Chironiinae</taxon>
        <taxon>Centaurium</taxon>
    </lineage>
</organism>
<dbReference type="GO" id="GO:0005506">
    <property type="term" value="F:iron ion binding"/>
    <property type="evidence" value="ECO:0007669"/>
    <property type="project" value="InterPro"/>
</dbReference>
<evidence type="ECO:0000256" key="2">
    <source>
        <dbReference type="ARBA" id="ARBA00004167"/>
    </source>
</evidence>
<sequence>MEITDFSTFLLAFLLLSYLLVTGRRLISKKSTGKLPPGPKKFPIVGNLPQLALAGTLPHRAMRDLAKTYGPLMHLRLGEVSQLVVSSPEMAKEVLKTLDPMFASRPDLILADIMLYDNAGLTFAKYGDYWRQLKKIFATELLSAKRVKSFRSLREEETLNTIRWISSNEGKPINMTNTLLNLVFGVLSRATFGKKSPEQDKLVYIVNKAAELATGGNISDLFPSIKFFRLISVVNYKLKSMFAESNRLLDMIMKEHKKGNGSGESKDLVDVLLGYQRENAEFSLTDENIKAVLLDIFIGGTDGSFTTLDWAMSELMRAPTVLKRAQEEVRQAFETDGYIDEEKFEDLKYVTSIIKETLRLHPPAPLLVPRSNDETAHILGYEVPAKSKILVNVWAINRDPRYWEDAESFKPERFLGSSVGYKGTDFHFLTFGAGRRMCPGMVYGYANIVHPLVKLLYYFDWNLPSGIKPEELDMTEEHGLSVKRKADLYLIPSVRNSISHL</sequence>
<keyword evidence="11" id="KW-0472">Membrane</keyword>
<dbReference type="FunFam" id="1.10.630.10:FF:000043">
    <property type="entry name" value="Cytochrome P450 99A2"/>
    <property type="match status" value="1"/>
</dbReference>
<evidence type="ECO:0000256" key="13">
    <source>
        <dbReference type="RuleBase" id="RU000461"/>
    </source>
</evidence>
<dbReference type="GO" id="GO:0016020">
    <property type="term" value="C:membrane"/>
    <property type="evidence" value="ECO:0007669"/>
    <property type="project" value="UniProtKB-SubCell"/>
</dbReference>
<dbReference type="InterPro" id="IPR001128">
    <property type="entry name" value="Cyt_P450"/>
</dbReference>
<dbReference type="PRINTS" id="PR00463">
    <property type="entry name" value="EP450I"/>
</dbReference>
<name>Q6PLI7_CENER</name>
<dbReference type="EMBL" id="AY596975">
    <property type="protein sequence ID" value="AAS92622.1"/>
    <property type="molecule type" value="mRNA"/>
</dbReference>
<dbReference type="PANTHER" id="PTHR47953">
    <property type="entry name" value="OS08G0105600 PROTEIN"/>
    <property type="match status" value="1"/>
</dbReference>
<keyword evidence="10 13" id="KW-0503">Monooxygenase</keyword>
<dbReference type="SUPFAM" id="SSF48264">
    <property type="entry name" value="Cytochrome P450"/>
    <property type="match status" value="1"/>
</dbReference>
<evidence type="ECO:0000256" key="12">
    <source>
        <dbReference type="PIRSR" id="PIRSR602401-1"/>
    </source>
</evidence>
<dbReference type="InterPro" id="IPR036396">
    <property type="entry name" value="Cyt_P450_sf"/>
</dbReference>
<dbReference type="Gene3D" id="1.10.630.10">
    <property type="entry name" value="Cytochrome P450"/>
    <property type="match status" value="1"/>
</dbReference>
<dbReference type="GO" id="GO:0020037">
    <property type="term" value="F:heme binding"/>
    <property type="evidence" value="ECO:0007669"/>
    <property type="project" value="InterPro"/>
</dbReference>
<dbReference type="InterPro" id="IPR017972">
    <property type="entry name" value="Cyt_P450_CS"/>
</dbReference>
<evidence type="ECO:0000256" key="3">
    <source>
        <dbReference type="ARBA" id="ARBA00010617"/>
    </source>
</evidence>
<evidence type="ECO:0000256" key="1">
    <source>
        <dbReference type="ARBA" id="ARBA00001971"/>
    </source>
</evidence>
<comment type="cofactor">
    <cofactor evidence="1 12">
        <name>heme</name>
        <dbReference type="ChEBI" id="CHEBI:30413"/>
    </cofactor>
</comment>
<dbReference type="GO" id="GO:0016705">
    <property type="term" value="F:oxidoreductase activity, acting on paired donors, with incorporation or reduction of molecular oxygen"/>
    <property type="evidence" value="ECO:0007669"/>
    <property type="project" value="InterPro"/>
</dbReference>
<evidence type="ECO:0000256" key="10">
    <source>
        <dbReference type="ARBA" id="ARBA00023033"/>
    </source>
</evidence>
<comment type="similarity">
    <text evidence="3 13">Belongs to the cytochrome P450 family.</text>
</comment>
<dbReference type="PANTHER" id="PTHR47953:SF19">
    <property type="entry name" value="OS06G0641600 PROTEIN"/>
    <property type="match status" value="1"/>
</dbReference>
<evidence type="ECO:0000256" key="6">
    <source>
        <dbReference type="ARBA" id="ARBA00022723"/>
    </source>
</evidence>
<keyword evidence="4 12" id="KW-0349">Heme</keyword>
<evidence type="ECO:0000256" key="4">
    <source>
        <dbReference type="ARBA" id="ARBA00022617"/>
    </source>
</evidence>
<evidence type="ECO:0000313" key="14">
    <source>
        <dbReference type="EMBL" id="AAS92622.1"/>
    </source>
</evidence>
<dbReference type="Pfam" id="PF00067">
    <property type="entry name" value="p450"/>
    <property type="match status" value="1"/>
</dbReference>
<reference evidence="14" key="1">
    <citation type="submission" date="2004-04" db="EMBL/GenBank/DDBJ databases">
        <title>Molecular cloning of cytochrome P450 enzymes from Centaurium erythraea.</title>
        <authorList>
            <person name="Schwarz H."/>
            <person name="Beerhues L."/>
        </authorList>
    </citation>
    <scope>NUCLEOTIDE SEQUENCE</scope>
</reference>
<keyword evidence="9 12" id="KW-0408">Iron</keyword>
<dbReference type="PRINTS" id="PR00385">
    <property type="entry name" value="P450"/>
</dbReference>
<dbReference type="PROSITE" id="PS00086">
    <property type="entry name" value="CYTOCHROME_P450"/>
    <property type="match status" value="1"/>
</dbReference>
<dbReference type="AlphaFoldDB" id="Q6PLI7"/>
<dbReference type="InterPro" id="IPR052306">
    <property type="entry name" value="CYP450_71D"/>
</dbReference>
<evidence type="ECO:0000256" key="11">
    <source>
        <dbReference type="ARBA" id="ARBA00023136"/>
    </source>
</evidence>
<evidence type="ECO:0000256" key="9">
    <source>
        <dbReference type="ARBA" id="ARBA00023004"/>
    </source>
</evidence>
<keyword evidence="5" id="KW-0812">Transmembrane</keyword>
<dbReference type="CDD" id="cd11072">
    <property type="entry name" value="CYP71-like"/>
    <property type="match status" value="1"/>
</dbReference>
<evidence type="ECO:0000256" key="8">
    <source>
        <dbReference type="ARBA" id="ARBA00023002"/>
    </source>
</evidence>
<evidence type="ECO:0000256" key="5">
    <source>
        <dbReference type="ARBA" id="ARBA00022692"/>
    </source>
</evidence>
<keyword evidence="7" id="KW-1133">Transmembrane helix</keyword>
<feature type="binding site" description="axial binding residue" evidence="12">
    <location>
        <position position="438"/>
    </location>
    <ligand>
        <name>heme</name>
        <dbReference type="ChEBI" id="CHEBI:30413"/>
    </ligand>
    <ligandPart>
        <name>Fe</name>
        <dbReference type="ChEBI" id="CHEBI:18248"/>
    </ligandPart>
</feature>
<dbReference type="GO" id="GO:0004497">
    <property type="term" value="F:monooxygenase activity"/>
    <property type="evidence" value="ECO:0007669"/>
    <property type="project" value="UniProtKB-KW"/>
</dbReference>
<keyword evidence="8 13" id="KW-0560">Oxidoreductase</keyword>
<evidence type="ECO:0000256" key="7">
    <source>
        <dbReference type="ARBA" id="ARBA00022989"/>
    </source>
</evidence>
<dbReference type="InterPro" id="IPR002401">
    <property type="entry name" value="Cyt_P450_E_grp-I"/>
</dbReference>